<dbReference type="EMBL" id="CAIIXF020000001">
    <property type="protein sequence ID" value="CAH1774390.1"/>
    <property type="molecule type" value="Genomic_DNA"/>
</dbReference>
<keyword evidence="7" id="KW-0256">Endoplasmic reticulum</keyword>
<dbReference type="AlphaFoldDB" id="A0A8S4N0X1"/>
<keyword evidence="15" id="KW-1133">Transmembrane helix</keyword>
<dbReference type="Gene3D" id="1.10.630.10">
    <property type="entry name" value="Cytochrome P450"/>
    <property type="match status" value="1"/>
</dbReference>
<dbReference type="OrthoDB" id="1055148at2759"/>
<accession>A0A8S4N0X1</accession>
<organism evidence="16 17">
    <name type="scientific">Owenia fusiformis</name>
    <name type="common">Polychaete worm</name>
    <dbReference type="NCBI Taxonomy" id="6347"/>
    <lineage>
        <taxon>Eukaryota</taxon>
        <taxon>Metazoa</taxon>
        <taxon>Spiralia</taxon>
        <taxon>Lophotrochozoa</taxon>
        <taxon>Annelida</taxon>
        <taxon>Polychaeta</taxon>
        <taxon>Sedentaria</taxon>
        <taxon>Canalipalpata</taxon>
        <taxon>Sabellida</taxon>
        <taxon>Oweniida</taxon>
        <taxon>Oweniidae</taxon>
        <taxon>Owenia</taxon>
    </lineage>
</organism>
<dbReference type="InterPro" id="IPR036396">
    <property type="entry name" value="Cyt_P450_sf"/>
</dbReference>
<evidence type="ECO:0000256" key="2">
    <source>
        <dbReference type="ARBA" id="ARBA00004174"/>
    </source>
</evidence>
<evidence type="ECO:0000256" key="9">
    <source>
        <dbReference type="ARBA" id="ARBA00023002"/>
    </source>
</evidence>
<keyword evidence="17" id="KW-1185">Reference proteome</keyword>
<feature type="binding site" description="axial binding residue" evidence="13">
    <location>
        <position position="449"/>
    </location>
    <ligand>
        <name>heme</name>
        <dbReference type="ChEBI" id="CHEBI:30413"/>
    </ligand>
    <ligandPart>
        <name>Fe</name>
        <dbReference type="ChEBI" id="CHEBI:18248"/>
    </ligandPart>
</feature>
<evidence type="ECO:0000256" key="10">
    <source>
        <dbReference type="ARBA" id="ARBA00023004"/>
    </source>
</evidence>
<dbReference type="PRINTS" id="PR00385">
    <property type="entry name" value="P450"/>
</dbReference>
<dbReference type="GO" id="GO:0042448">
    <property type="term" value="P:progesterone metabolic process"/>
    <property type="evidence" value="ECO:0007669"/>
    <property type="project" value="TreeGrafter"/>
</dbReference>
<comment type="similarity">
    <text evidence="4 14">Belongs to the cytochrome P450 family.</text>
</comment>
<dbReference type="InterPro" id="IPR001128">
    <property type="entry name" value="Cyt_P450"/>
</dbReference>
<dbReference type="GO" id="GO:0020037">
    <property type="term" value="F:heme binding"/>
    <property type="evidence" value="ECO:0007669"/>
    <property type="project" value="InterPro"/>
</dbReference>
<dbReference type="GO" id="GO:0005789">
    <property type="term" value="C:endoplasmic reticulum membrane"/>
    <property type="evidence" value="ECO:0007669"/>
    <property type="project" value="UniProtKB-SubCell"/>
</dbReference>
<evidence type="ECO:0000256" key="1">
    <source>
        <dbReference type="ARBA" id="ARBA00001971"/>
    </source>
</evidence>
<dbReference type="GO" id="GO:0004508">
    <property type="term" value="F:steroid 17-alpha-monooxygenase activity"/>
    <property type="evidence" value="ECO:0007669"/>
    <property type="project" value="TreeGrafter"/>
</dbReference>
<dbReference type="PRINTS" id="PR00463">
    <property type="entry name" value="EP450I"/>
</dbReference>
<evidence type="ECO:0000256" key="6">
    <source>
        <dbReference type="ARBA" id="ARBA00022723"/>
    </source>
</evidence>
<dbReference type="FunFam" id="1.10.630.10:FF:000238">
    <property type="entry name" value="Cytochrome P450 2A6"/>
    <property type="match status" value="1"/>
</dbReference>
<keyword evidence="12 15" id="KW-0472">Membrane</keyword>
<evidence type="ECO:0000256" key="8">
    <source>
        <dbReference type="ARBA" id="ARBA00022848"/>
    </source>
</evidence>
<keyword evidence="5 13" id="KW-0349">Heme</keyword>
<evidence type="ECO:0000256" key="14">
    <source>
        <dbReference type="RuleBase" id="RU000461"/>
    </source>
</evidence>
<keyword evidence="8" id="KW-0492">Microsome</keyword>
<evidence type="ECO:0000256" key="15">
    <source>
        <dbReference type="SAM" id="Phobius"/>
    </source>
</evidence>
<keyword evidence="9 14" id="KW-0560">Oxidoreductase</keyword>
<feature type="transmembrane region" description="Helical" evidence="15">
    <location>
        <begin position="12"/>
        <end position="34"/>
    </location>
</feature>
<dbReference type="InterPro" id="IPR017972">
    <property type="entry name" value="Cyt_P450_CS"/>
</dbReference>
<evidence type="ECO:0000256" key="7">
    <source>
        <dbReference type="ARBA" id="ARBA00022824"/>
    </source>
</evidence>
<evidence type="ECO:0000256" key="4">
    <source>
        <dbReference type="ARBA" id="ARBA00010617"/>
    </source>
</evidence>
<dbReference type="PANTHER" id="PTHR24289">
    <property type="entry name" value="STEROID 17-ALPHA-HYDROXYLASE/17,20 LYASE"/>
    <property type="match status" value="1"/>
</dbReference>
<evidence type="ECO:0000256" key="5">
    <source>
        <dbReference type="ARBA" id="ARBA00022617"/>
    </source>
</evidence>
<comment type="caution">
    <text evidence="16">The sequence shown here is derived from an EMBL/GenBank/DDBJ whole genome shotgun (WGS) entry which is preliminary data.</text>
</comment>
<dbReference type="PROSITE" id="PS00086">
    <property type="entry name" value="CYTOCHROME_P450"/>
    <property type="match status" value="1"/>
</dbReference>
<evidence type="ECO:0000256" key="13">
    <source>
        <dbReference type="PIRSR" id="PIRSR602401-1"/>
    </source>
</evidence>
<dbReference type="GO" id="GO:0005506">
    <property type="term" value="F:iron ion binding"/>
    <property type="evidence" value="ECO:0007669"/>
    <property type="project" value="InterPro"/>
</dbReference>
<dbReference type="Pfam" id="PF00067">
    <property type="entry name" value="p450"/>
    <property type="match status" value="1"/>
</dbReference>
<keyword evidence="15" id="KW-0812">Transmembrane</keyword>
<evidence type="ECO:0000256" key="12">
    <source>
        <dbReference type="ARBA" id="ARBA00023136"/>
    </source>
</evidence>
<proteinExistence type="inferred from homology"/>
<sequence>MNMEQPLLAETARYAMSTAGIVATMVICVVIVCSKLYNRPHLPKGPGYLELINTFIALGKGTHMHEVVRGFNKVYGDVFTLAMGQTSIVMVSSKDGLKEGMLTKGLDFADRPNLYAANLNYGGDRNNGIFISDYNTKCKLKRKLFLSALRLRGEMQVVLEQKILQETLNVLQSFKQQPKVGFDPKEIVMCSVMNITFHILFNKHYTPDDKEFLTIMHNVDTRFRAYVTLLYLDLFPVLRLLPHKNRKTIEDCNNWLLELVQRFIDEHRSTLEDVTKPRDVIDKVLIEQEEDNDGQLLSDKDLQWSFVNVITAGFDTTGLTTLWGLALLAKNPNIQNKLQSELRTSFKEDENIRWQDRKRCPYLEATVLEIQRCSNISTFAPNRARKNTTIQGHNIPEGVNVFFCLWSYHLDPRYWERPMEFDPTRFLDPAGEVFRQETVITFGLGPRLCPGESLARMELLMFFGNVFKNLKVTFAENSKNFDFTPAKNSLPLSPKSYHICANY</sequence>
<name>A0A8S4N0X1_OWEFU</name>
<keyword evidence="6 13" id="KW-0479">Metal-binding</keyword>
<reference evidence="16" key="1">
    <citation type="submission" date="2022-03" db="EMBL/GenBank/DDBJ databases">
        <authorList>
            <person name="Martin C."/>
        </authorList>
    </citation>
    <scope>NUCLEOTIDE SEQUENCE</scope>
</reference>
<dbReference type="InterPro" id="IPR002401">
    <property type="entry name" value="Cyt_P450_E_grp-I"/>
</dbReference>
<dbReference type="GO" id="GO:0042446">
    <property type="term" value="P:hormone biosynthetic process"/>
    <property type="evidence" value="ECO:0007669"/>
    <property type="project" value="TreeGrafter"/>
</dbReference>
<keyword evidence="11 14" id="KW-0503">Monooxygenase</keyword>
<dbReference type="Proteomes" id="UP000749559">
    <property type="component" value="Unassembled WGS sequence"/>
</dbReference>
<evidence type="ECO:0000256" key="11">
    <source>
        <dbReference type="ARBA" id="ARBA00023033"/>
    </source>
</evidence>
<keyword evidence="10 13" id="KW-0408">Iron</keyword>
<evidence type="ECO:0000313" key="17">
    <source>
        <dbReference type="Proteomes" id="UP000749559"/>
    </source>
</evidence>
<dbReference type="SUPFAM" id="SSF48264">
    <property type="entry name" value="Cytochrome P450"/>
    <property type="match status" value="1"/>
</dbReference>
<dbReference type="PANTHER" id="PTHR24289:SF1">
    <property type="entry name" value="STEROID 17-ALPHA-HYDROXYLASE_17,20 LYASE"/>
    <property type="match status" value="1"/>
</dbReference>
<evidence type="ECO:0008006" key="18">
    <source>
        <dbReference type="Google" id="ProtNLM"/>
    </source>
</evidence>
<comment type="subcellular location">
    <subcellularLocation>
        <location evidence="3">Endoplasmic reticulum membrane</location>
        <topology evidence="3">Peripheral membrane protein</topology>
    </subcellularLocation>
    <subcellularLocation>
        <location evidence="2">Microsome membrane</location>
        <topology evidence="2">Peripheral membrane protein</topology>
    </subcellularLocation>
</comment>
<protein>
    <recommendedName>
        <fullName evidence="18">Cytochrome P450</fullName>
    </recommendedName>
</protein>
<evidence type="ECO:0000256" key="3">
    <source>
        <dbReference type="ARBA" id="ARBA00004406"/>
    </source>
</evidence>
<comment type="cofactor">
    <cofactor evidence="1 13">
        <name>heme</name>
        <dbReference type="ChEBI" id="CHEBI:30413"/>
    </cofactor>
</comment>
<gene>
    <name evidence="16" type="ORF">OFUS_LOCUS1860</name>
</gene>
<evidence type="ECO:0000313" key="16">
    <source>
        <dbReference type="EMBL" id="CAH1774390.1"/>
    </source>
</evidence>